<evidence type="ECO:0000256" key="3">
    <source>
        <dbReference type="ARBA" id="ARBA00022723"/>
    </source>
</evidence>
<gene>
    <name evidence="8" type="ORF">AVDCRST_MAG10-174</name>
</gene>
<keyword evidence="5 7" id="KW-0408">Iron</keyword>
<evidence type="ECO:0000256" key="1">
    <source>
        <dbReference type="ARBA" id="ARBA00010617"/>
    </source>
</evidence>
<dbReference type="Pfam" id="PF00067">
    <property type="entry name" value="p450"/>
    <property type="match status" value="1"/>
</dbReference>
<keyword evidence="3 7" id="KW-0479">Metal-binding</keyword>
<evidence type="ECO:0000256" key="2">
    <source>
        <dbReference type="ARBA" id="ARBA00022617"/>
    </source>
</evidence>
<dbReference type="PRINTS" id="PR00359">
    <property type="entry name" value="BP450"/>
</dbReference>
<dbReference type="EMBL" id="CADCTB010000011">
    <property type="protein sequence ID" value="CAA9212029.1"/>
    <property type="molecule type" value="Genomic_DNA"/>
</dbReference>
<dbReference type="GO" id="GO:0016705">
    <property type="term" value="F:oxidoreductase activity, acting on paired donors, with incorporation or reduction of molecular oxygen"/>
    <property type="evidence" value="ECO:0007669"/>
    <property type="project" value="InterPro"/>
</dbReference>
<evidence type="ECO:0000313" key="8">
    <source>
        <dbReference type="EMBL" id="CAA9212029.1"/>
    </source>
</evidence>
<dbReference type="Gene3D" id="1.10.630.10">
    <property type="entry name" value="Cytochrome P450"/>
    <property type="match status" value="1"/>
</dbReference>
<keyword evidence="2 7" id="KW-0349">Heme</keyword>
<dbReference type="InterPro" id="IPR002397">
    <property type="entry name" value="Cyt_P450_B"/>
</dbReference>
<dbReference type="GO" id="GO:0020037">
    <property type="term" value="F:heme binding"/>
    <property type="evidence" value="ECO:0007669"/>
    <property type="project" value="InterPro"/>
</dbReference>
<dbReference type="InterPro" id="IPR001128">
    <property type="entry name" value="Cyt_P450"/>
</dbReference>
<dbReference type="CDD" id="cd20625">
    <property type="entry name" value="CYP164-like"/>
    <property type="match status" value="1"/>
</dbReference>
<proteinExistence type="inferred from homology"/>
<evidence type="ECO:0000256" key="4">
    <source>
        <dbReference type="ARBA" id="ARBA00023002"/>
    </source>
</evidence>
<reference evidence="8" key="1">
    <citation type="submission" date="2020-02" db="EMBL/GenBank/DDBJ databases">
        <authorList>
            <person name="Meier V. D."/>
        </authorList>
    </citation>
    <scope>NUCLEOTIDE SEQUENCE</scope>
    <source>
        <strain evidence="8">AVDCRST_MAG10</strain>
    </source>
</reference>
<organism evidence="8">
    <name type="scientific">uncultured Acidimicrobiales bacterium</name>
    <dbReference type="NCBI Taxonomy" id="310071"/>
    <lineage>
        <taxon>Bacteria</taxon>
        <taxon>Bacillati</taxon>
        <taxon>Actinomycetota</taxon>
        <taxon>Acidimicrobiia</taxon>
        <taxon>Acidimicrobiales</taxon>
        <taxon>environmental samples</taxon>
    </lineage>
</organism>
<dbReference type="PANTHER" id="PTHR46696:SF4">
    <property type="entry name" value="BIOTIN BIOSYNTHESIS CYTOCHROME P450"/>
    <property type="match status" value="1"/>
</dbReference>
<keyword evidence="4 7" id="KW-0560">Oxidoreductase</keyword>
<protein>
    <submittedName>
        <fullName evidence="8">Cytochrome P450 hydroxylase</fullName>
    </submittedName>
</protein>
<dbReference type="GO" id="GO:0005506">
    <property type="term" value="F:iron ion binding"/>
    <property type="evidence" value="ECO:0007669"/>
    <property type="project" value="InterPro"/>
</dbReference>
<evidence type="ECO:0000256" key="6">
    <source>
        <dbReference type="ARBA" id="ARBA00023033"/>
    </source>
</evidence>
<comment type="similarity">
    <text evidence="1 7">Belongs to the cytochrome P450 family.</text>
</comment>
<dbReference type="InterPro" id="IPR036396">
    <property type="entry name" value="Cyt_P450_sf"/>
</dbReference>
<evidence type="ECO:0000256" key="5">
    <source>
        <dbReference type="ARBA" id="ARBA00023004"/>
    </source>
</evidence>
<dbReference type="PANTHER" id="PTHR46696">
    <property type="entry name" value="P450, PUTATIVE (EUROFUNG)-RELATED"/>
    <property type="match status" value="1"/>
</dbReference>
<sequence length="410" mass="44829">MPTVSAVDPDALLAELVATPEGRADPYPRYAALRSQSPVHRSAFGFWALSRYDDCQHLLRHPGVGKDFSGAVSSLGLSDEQAEEQARFRNDRSNMLTTDPPDHTRLRALATRAFTPRTVERLRPSIVALVEDLLDGFGSEEVDVMDALAFPLPVTVIGEMLGVPAEDRPTLRPLVRSVTAVLELVVTSEAMTEAFVAEQKLEEYFAGLVAERRAHPRDDLLTKLIEAEDQGDQLSEHELISTAILLFAAGFETTTHLIGNGLLALLRHPDELVRLRADRSLVRPAVEELLRFDSPVQLAARVATDDLSIGGHEIPEGSVILALLGAANRDPARFHDPERFDVGRDEGPPMSFGGGIHFCLGAALARLEGQIVLDRLLDRFGTMELVGPPPVVRDSLTLRGLVDLRVRFAA</sequence>
<accession>A0A6J4H341</accession>
<dbReference type="FunFam" id="1.10.630.10:FF:000018">
    <property type="entry name" value="Cytochrome P450 monooxygenase"/>
    <property type="match status" value="1"/>
</dbReference>
<evidence type="ECO:0000256" key="7">
    <source>
        <dbReference type="RuleBase" id="RU000461"/>
    </source>
</evidence>
<name>A0A6J4H341_9ACTN</name>
<keyword evidence="6 7" id="KW-0503">Monooxygenase</keyword>
<dbReference type="AlphaFoldDB" id="A0A6J4H341"/>
<dbReference type="SUPFAM" id="SSF48264">
    <property type="entry name" value="Cytochrome P450"/>
    <property type="match status" value="1"/>
</dbReference>
<dbReference type="PROSITE" id="PS00086">
    <property type="entry name" value="CYTOCHROME_P450"/>
    <property type="match status" value="1"/>
</dbReference>
<dbReference type="GO" id="GO:0004497">
    <property type="term" value="F:monooxygenase activity"/>
    <property type="evidence" value="ECO:0007669"/>
    <property type="project" value="UniProtKB-KW"/>
</dbReference>
<dbReference type="InterPro" id="IPR017972">
    <property type="entry name" value="Cyt_P450_CS"/>
</dbReference>